<accession>A0AAI9V487</accession>
<protein>
    <submittedName>
        <fullName evidence="1">Uncharacterized protein</fullName>
    </submittedName>
</protein>
<comment type="caution">
    <text evidence="1">The sequence shown here is derived from an EMBL/GenBank/DDBJ whole genome shotgun (WGS) entry which is preliminary data.</text>
</comment>
<keyword evidence="2" id="KW-1185">Reference proteome</keyword>
<reference evidence="1 2" key="1">
    <citation type="submission" date="2016-10" db="EMBL/GenBank/DDBJ databases">
        <title>The genome sequence of Colletotrichum fioriniae PJ7.</title>
        <authorList>
            <person name="Baroncelli R."/>
        </authorList>
    </citation>
    <scope>NUCLEOTIDE SEQUENCE [LARGE SCALE GENOMIC DNA]</scope>
    <source>
        <strain evidence="1">Col 31</strain>
    </source>
</reference>
<evidence type="ECO:0000313" key="2">
    <source>
        <dbReference type="Proteomes" id="UP001239795"/>
    </source>
</evidence>
<dbReference type="Proteomes" id="UP001239795">
    <property type="component" value="Unassembled WGS sequence"/>
</dbReference>
<organism evidence="1 2">
    <name type="scientific">Colletotrichum melonis</name>
    <dbReference type="NCBI Taxonomy" id="1209925"/>
    <lineage>
        <taxon>Eukaryota</taxon>
        <taxon>Fungi</taxon>
        <taxon>Dikarya</taxon>
        <taxon>Ascomycota</taxon>
        <taxon>Pezizomycotina</taxon>
        <taxon>Sordariomycetes</taxon>
        <taxon>Hypocreomycetidae</taxon>
        <taxon>Glomerellales</taxon>
        <taxon>Glomerellaceae</taxon>
        <taxon>Colletotrichum</taxon>
        <taxon>Colletotrichum acutatum species complex</taxon>
    </lineage>
</organism>
<proteinExistence type="predicted"/>
<dbReference type="AlphaFoldDB" id="A0AAI9V487"/>
<gene>
    <name evidence="1" type="ORF">CMEL01_01727</name>
</gene>
<dbReference type="EMBL" id="MLGG01000001">
    <property type="protein sequence ID" value="KAK1469960.1"/>
    <property type="molecule type" value="Genomic_DNA"/>
</dbReference>
<sequence length="76" mass="8027">MLPACLKAQLVLCLAKMSRGRRDASMASLGASLGSRMALQFGISRIWSSTRLPQTSNTLQGIRANGCCGAIALICQ</sequence>
<evidence type="ECO:0000313" key="1">
    <source>
        <dbReference type="EMBL" id="KAK1469960.1"/>
    </source>
</evidence>
<name>A0AAI9V487_9PEZI</name>